<comment type="similarity">
    <text evidence="2">Belongs to the nitroreductase family.</text>
</comment>
<evidence type="ECO:0000256" key="4">
    <source>
        <dbReference type="ARBA" id="ARBA00022643"/>
    </source>
</evidence>
<evidence type="ECO:0000256" key="2">
    <source>
        <dbReference type="ARBA" id="ARBA00007118"/>
    </source>
</evidence>
<evidence type="ECO:0000313" key="8">
    <source>
        <dbReference type="Proteomes" id="UP000321172"/>
    </source>
</evidence>
<feature type="domain" description="Nitroreductase" evidence="6">
    <location>
        <begin position="12"/>
        <end position="198"/>
    </location>
</feature>
<dbReference type="AlphaFoldDB" id="A0A5B8S6M1"/>
<dbReference type="Gene3D" id="3.40.109.10">
    <property type="entry name" value="NADH Oxidase"/>
    <property type="match status" value="1"/>
</dbReference>
<dbReference type="Proteomes" id="UP000321172">
    <property type="component" value="Chromosome"/>
</dbReference>
<gene>
    <name evidence="7" type="ORF">FRF71_14510</name>
</gene>
<dbReference type="PANTHER" id="PTHR43673:SF2">
    <property type="entry name" value="NITROREDUCTASE"/>
    <property type="match status" value="1"/>
</dbReference>
<dbReference type="Pfam" id="PF00881">
    <property type="entry name" value="Nitroreductase"/>
    <property type="match status" value="1"/>
</dbReference>
<evidence type="ECO:0000256" key="1">
    <source>
        <dbReference type="ARBA" id="ARBA00001917"/>
    </source>
</evidence>
<dbReference type="SUPFAM" id="SSF55469">
    <property type="entry name" value="FMN-dependent nitroreductase-like"/>
    <property type="match status" value="1"/>
</dbReference>
<evidence type="ECO:0000313" key="7">
    <source>
        <dbReference type="EMBL" id="QEA17249.1"/>
    </source>
</evidence>
<keyword evidence="3" id="KW-0285">Flavoprotein</keyword>
<proteinExistence type="inferred from homology"/>
<keyword evidence="8" id="KW-1185">Reference proteome</keyword>
<reference evidence="7 8" key="1">
    <citation type="journal article" date="2013" name="J. Microbiol. Biotechnol.">
        <title>Novosphingobium ginsenosidimutans sp. nov., with the ability to convert ginsenoside.</title>
        <authorList>
            <person name="Kim J.K."/>
            <person name="He D."/>
            <person name="Liu Q.M."/>
            <person name="Park H.Y."/>
            <person name="Jung M.S."/>
            <person name="Yoon M.H."/>
            <person name="Kim S.C."/>
            <person name="Im W.T."/>
        </authorList>
    </citation>
    <scope>NUCLEOTIDE SEQUENCE [LARGE SCALE GENOMIC DNA]</scope>
    <source>
        <strain evidence="7 8">FW-6</strain>
    </source>
</reference>
<evidence type="ECO:0000259" key="6">
    <source>
        <dbReference type="Pfam" id="PF00881"/>
    </source>
</evidence>
<dbReference type="InterPro" id="IPR029479">
    <property type="entry name" value="Nitroreductase"/>
</dbReference>
<organism evidence="7 8">
    <name type="scientific">Novosphingobium ginsenosidimutans</name>
    <dbReference type="NCBI Taxonomy" id="1176536"/>
    <lineage>
        <taxon>Bacteria</taxon>
        <taxon>Pseudomonadati</taxon>
        <taxon>Pseudomonadota</taxon>
        <taxon>Alphaproteobacteria</taxon>
        <taxon>Sphingomonadales</taxon>
        <taxon>Sphingomonadaceae</taxon>
        <taxon>Novosphingobium</taxon>
    </lineage>
</organism>
<dbReference type="KEGG" id="ngf:FRF71_14510"/>
<dbReference type="PANTHER" id="PTHR43673">
    <property type="entry name" value="NAD(P)H NITROREDUCTASE YDGI-RELATED"/>
    <property type="match status" value="1"/>
</dbReference>
<dbReference type="CDD" id="cd02136">
    <property type="entry name" value="PnbA_NfnB-like"/>
    <property type="match status" value="1"/>
</dbReference>
<dbReference type="InterPro" id="IPR000415">
    <property type="entry name" value="Nitroreductase-like"/>
</dbReference>
<dbReference type="RefSeq" id="WP_147091328.1">
    <property type="nucleotide sequence ID" value="NZ_BAABJD010000002.1"/>
</dbReference>
<evidence type="ECO:0000256" key="3">
    <source>
        <dbReference type="ARBA" id="ARBA00022630"/>
    </source>
</evidence>
<evidence type="ECO:0000256" key="5">
    <source>
        <dbReference type="ARBA" id="ARBA00023002"/>
    </source>
</evidence>
<dbReference type="EMBL" id="CP042345">
    <property type="protein sequence ID" value="QEA17249.1"/>
    <property type="molecule type" value="Genomic_DNA"/>
</dbReference>
<sequence length="225" mass="25468">MNKASTPTEAVLTRRSIRSFSDKPVPLEIIKQVMDTARWAPSGCNFQPWEGAILTGEPLRQLQEKMRSTPPQNPQEYSWSDPEVLPECKARLAQVGADMYAAMSIERSDKAARGDFMAQNLVSFGAPAVLMVYFPRVMGPPQWSDVGMWLQTIMLLLREHGLDTCPQEFLSLYAKLIKEYLGVSDETHIFFCGIAIGYRDETDPVNGFDRKREPLESKIQFLGFE</sequence>
<dbReference type="OrthoDB" id="9802510at2"/>
<keyword evidence="5" id="KW-0560">Oxidoreductase</keyword>
<name>A0A5B8S6M1_9SPHN</name>
<accession>A0A5B8S6M1</accession>
<protein>
    <submittedName>
        <fullName evidence="7">Nitroreductase</fullName>
    </submittedName>
</protein>
<dbReference type="GO" id="GO:0016491">
    <property type="term" value="F:oxidoreductase activity"/>
    <property type="evidence" value="ECO:0007669"/>
    <property type="project" value="UniProtKB-KW"/>
</dbReference>
<keyword evidence="4" id="KW-0288">FMN</keyword>
<comment type="cofactor">
    <cofactor evidence="1">
        <name>FMN</name>
        <dbReference type="ChEBI" id="CHEBI:58210"/>
    </cofactor>
</comment>